<gene>
    <name evidence="27" type="ORF">D9C73_004529</name>
</gene>
<keyword evidence="12" id="KW-0769">Symport</keyword>
<feature type="compositionally biased region" description="Pro residues" evidence="24">
    <location>
        <begin position="346"/>
        <end position="357"/>
    </location>
</feature>
<feature type="region of interest" description="Disordered" evidence="24">
    <location>
        <begin position="120"/>
        <end position="150"/>
    </location>
</feature>
<evidence type="ECO:0000256" key="19">
    <source>
        <dbReference type="ARBA" id="ARBA00040585"/>
    </source>
</evidence>
<dbReference type="GO" id="GO:0015293">
    <property type="term" value="F:symporter activity"/>
    <property type="evidence" value="ECO:0007669"/>
    <property type="project" value="UniProtKB-KW"/>
</dbReference>
<keyword evidence="5" id="KW-1003">Cell membrane</keyword>
<feature type="compositionally biased region" description="Acidic residues" evidence="24">
    <location>
        <begin position="455"/>
        <end position="488"/>
    </location>
</feature>
<dbReference type="InterPro" id="IPR044880">
    <property type="entry name" value="NCX_ion-bd_dom_sf"/>
</dbReference>
<feature type="domain" description="Sodium/calcium exchanger membrane region" evidence="26">
    <location>
        <begin position="531"/>
        <end position="679"/>
    </location>
</feature>
<feature type="domain" description="Sodium/calcium exchanger membrane region" evidence="26">
    <location>
        <begin position="168"/>
        <end position="309"/>
    </location>
</feature>
<evidence type="ECO:0000313" key="27">
    <source>
        <dbReference type="EMBL" id="TKS70460.1"/>
    </source>
</evidence>
<evidence type="ECO:0000256" key="23">
    <source>
        <dbReference type="ARBA" id="ARBA00045976"/>
    </source>
</evidence>
<feature type="transmembrane region" description="Helical" evidence="25">
    <location>
        <begin position="632"/>
        <end position="654"/>
    </location>
</feature>
<feature type="compositionally biased region" description="Basic and acidic residues" evidence="24">
    <location>
        <begin position="360"/>
        <end position="371"/>
    </location>
</feature>
<dbReference type="GO" id="GO:0008273">
    <property type="term" value="F:calcium, potassium:sodium antiporter activity"/>
    <property type="evidence" value="ECO:0007669"/>
    <property type="project" value="TreeGrafter"/>
</dbReference>
<comment type="subcellular location">
    <subcellularLocation>
        <location evidence="1">Cell membrane</location>
        <topology evidence="1">Multi-pass membrane protein</topology>
    </subcellularLocation>
</comment>
<dbReference type="PANTHER" id="PTHR10846:SF36">
    <property type="entry name" value="SODIUM_POTASSIUM_CALCIUM EXCHANGER 1"/>
    <property type="match status" value="1"/>
</dbReference>
<evidence type="ECO:0000256" key="15">
    <source>
        <dbReference type="ARBA" id="ARBA00023136"/>
    </source>
</evidence>
<feature type="region of interest" description="Disordered" evidence="24">
    <location>
        <begin position="338"/>
        <end position="405"/>
    </location>
</feature>
<keyword evidence="4" id="KW-0050">Antiport</keyword>
<keyword evidence="16" id="KW-0325">Glycoprotein</keyword>
<keyword evidence="28" id="KW-1185">Reference proteome</keyword>
<feature type="transmembrane region" description="Helical" evidence="25">
    <location>
        <begin position="163"/>
        <end position="181"/>
    </location>
</feature>
<keyword evidence="7" id="KW-0109">Calcium transport</keyword>
<feature type="region of interest" description="Disordered" evidence="24">
    <location>
        <begin position="429"/>
        <end position="494"/>
    </location>
</feature>
<evidence type="ECO:0000256" key="8">
    <source>
        <dbReference type="ARBA" id="ARBA00022606"/>
    </source>
</evidence>
<evidence type="ECO:0000256" key="9">
    <source>
        <dbReference type="ARBA" id="ARBA00022692"/>
    </source>
</evidence>
<evidence type="ECO:0000256" key="13">
    <source>
        <dbReference type="ARBA" id="ARBA00022989"/>
    </source>
</evidence>
<keyword evidence="17" id="KW-0844">Vision</keyword>
<protein>
    <recommendedName>
        <fullName evidence="19">Sodium/potassium/calcium exchanger 1</fullName>
    </recommendedName>
    <alternativeName>
        <fullName evidence="20">Na(+)/K(+)/Ca(2+)-exchange protein 1</fullName>
    </alternativeName>
    <alternativeName>
        <fullName evidence="21">Retinal rod Na-Ca+K exchanger</fullName>
    </alternativeName>
    <alternativeName>
        <fullName evidence="22">Solute carrier family 24 member 1</fullName>
    </alternativeName>
</protein>
<dbReference type="GO" id="GO:0005886">
    <property type="term" value="C:plasma membrane"/>
    <property type="evidence" value="ECO:0007669"/>
    <property type="project" value="UniProtKB-SubCell"/>
</dbReference>
<dbReference type="GO" id="GO:0060291">
    <property type="term" value="P:long-term synaptic potentiation"/>
    <property type="evidence" value="ECO:0007669"/>
    <property type="project" value="TreeGrafter"/>
</dbReference>
<evidence type="ECO:0000256" key="20">
    <source>
        <dbReference type="ARBA" id="ARBA00042035"/>
    </source>
</evidence>
<evidence type="ECO:0000259" key="26">
    <source>
        <dbReference type="Pfam" id="PF01699"/>
    </source>
</evidence>
<proteinExistence type="inferred from homology"/>
<dbReference type="Pfam" id="PF01699">
    <property type="entry name" value="Na_Ca_ex"/>
    <property type="match status" value="2"/>
</dbReference>
<keyword evidence="3" id="KW-0813">Transport</keyword>
<keyword evidence="10" id="KW-0677">Repeat</keyword>
<accession>A0A4U5U991</accession>
<evidence type="ECO:0000256" key="18">
    <source>
        <dbReference type="ARBA" id="ARBA00033627"/>
    </source>
</evidence>
<keyword evidence="11" id="KW-0106">Calcium</keyword>
<evidence type="ECO:0000256" key="25">
    <source>
        <dbReference type="SAM" id="Phobius"/>
    </source>
</evidence>
<dbReference type="FunFam" id="1.20.1420.30:FF:000002">
    <property type="entry name" value="Sodium/potassium/calcium exchanger 2 isoform 1"/>
    <property type="match status" value="1"/>
</dbReference>
<keyword evidence="14" id="KW-0406">Ion transport</keyword>
<dbReference type="FunFam" id="1.20.1420.30:FF:000004">
    <property type="entry name" value="Sodium/potassium/calcium exchanger 2 isoform 1"/>
    <property type="match status" value="1"/>
</dbReference>
<keyword evidence="8" id="KW-0716">Sensory transduction</keyword>
<evidence type="ECO:0000256" key="17">
    <source>
        <dbReference type="ARBA" id="ARBA00023305"/>
    </source>
</evidence>
<comment type="similarity">
    <text evidence="2">Belongs to the Ca(2+):cation antiporter (CaCA) (TC 2.A.19) family. SLC24A subfamily.</text>
</comment>
<evidence type="ECO:0000256" key="4">
    <source>
        <dbReference type="ARBA" id="ARBA00022449"/>
    </source>
</evidence>
<evidence type="ECO:0000256" key="2">
    <source>
        <dbReference type="ARBA" id="ARBA00005364"/>
    </source>
</evidence>
<dbReference type="GO" id="GO:0005262">
    <property type="term" value="F:calcium channel activity"/>
    <property type="evidence" value="ECO:0007669"/>
    <property type="project" value="TreeGrafter"/>
</dbReference>
<dbReference type="Proteomes" id="UP000298787">
    <property type="component" value="Chromosome 4"/>
</dbReference>
<name>A0A4U5U991_COLLU</name>
<evidence type="ECO:0000256" key="5">
    <source>
        <dbReference type="ARBA" id="ARBA00022475"/>
    </source>
</evidence>
<dbReference type="GO" id="GO:0007601">
    <property type="term" value="P:visual perception"/>
    <property type="evidence" value="ECO:0007669"/>
    <property type="project" value="UniProtKB-KW"/>
</dbReference>
<evidence type="ECO:0000256" key="16">
    <source>
        <dbReference type="ARBA" id="ARBA00023180"/>
    </source>
</evidence>
<dbReference type="AlphaFoldDB" id="A0A4U5U991"/>
<feature type="transmembrane region" description="Helical" evidence="25">
    <location>
        <begin position="267"/>
        <end position="285"/>
    </location>
</feature>
<evidence type="ECO:0000256" key="3">
    <source>
        <dbReference type="ARBA" id="ARBA00022448"/>
    </source>
</evidence>
<dbReference type="STRING" id="240159.A0A4U5U991"/>
<feature type="transmembrane region" description="Helical" evidence="25">
    <location>
        <begin position="15"/>
        <end position="34"/>
    </location>
</feature>
<keyword evidence="9 25" id="KW-0812">Transmembrane</keyword>
<dbReference type="PANTHER" id="PTHR10846">
    <property type="entry name" value="SODIUM/POTASSIUM/CALCIUM EXCHANGER"/>
    <property type="match status" value="1"/>
</dbReference>
<sequence>MNVHHSPPRRRLRRARVLFFVSGVLLCFVYTLTLKARLAEPRASAQTDDALGAEGGRDAAGGGGGGGGGGGDVVEVNIREVMASNQTEKEEEEVVSPQSTKPPLVVIVNRTDIEQCIYVDPKPPPPTQPPNTTATPRHPLQPPHRKGDYPEDLFSVEQRREGWVALHVVGMVYMFVALAIVCDEFFVPGLEVIASTLQISDDVAGATFMAAGGSAPELFTSLIGVFISHSNVGIGTIVGSAVFNILFVIGMCAIFSREMLHLTWWPLFRDVTFYILDLIMLIVFFLDNTILWWESLMLVMGYISYVSFMKFNSQIEQAVKTQLNKHMSIVKVWTGEEPEKDSEAPAAPPPPPPPSAAPPKAEEKSKPEAEARPSSSQCIKPPSDPPEDSARLRVWPRGGSSASLHNTSLRSTIFQLMIHTLDPLGEAKNKVKPLNAADAGKSRQRRSEEGSGGSGEDDSGDEDSGDSGESADDDDDDDGKKEEEEENEPLSLEWPETRRKQATYLLLLPIVFPLWLTLPDVRNEASRRYFIMTFLGSIMWIGVFSYMMVWWAHQVGETVGISEEIMGLTILAAGTSIPDLITSVIVARKGLGDMAVSSSVGSNIFDITIGLPVPWLIYTLIHHGEPVTVSSNGLFCAIVLLFLMLLFVIISIAVCRWKMSRKLGFTMFVLYFVFLVLSVLLEDRILTCPVSI</sequence>
<dbReference type="NCBIfam" id="TIGR00367">
    <property type="entry name" value="calcium/sodium antiporter"/>
    <property type="match status" value="1"/>
</dbReference>
<dbReference type="InterPro" id="IPR004481">
    <property type="entry name" value="K/Na/Ca-exchanger"/>
</dbReference>
<evidence type="ECO:0000256" key="11">
    <source>
        <dbReference type="ARBA" id="ARBA00022837"/>
    </source>
</evidence>
<feature type="transmembrane region" description="Helical" evidence="25">
    <location>
        <begin position="663"/>
        <end position="681"/>
    </location>
</feature>
<evidence type="ECO:0000256" key="24">
    <source>
        <dbReference type="SAM" id="MobiDB-lite"/>
    </source>
</evidence>
<evidence type="ECO:0000256" key="22">
    <source>
        <dbReference type="ARBA" id="ARBA00042684"/>
    </source>
</evidence>
<evidence type="ECO:0000256" key="7">
    <source>
        <dbReference type="ARBA" id="ARBA00022568"/>
    </source>
</evidence>
<feature type="transmembrane region" description="Helical" evidence="25">
    <location>
        <begin position="530"/>
        <end position="553"/>
    </location>
</feature>
<dbReference type="EMBL" id="CM014081">
    <property type="protein sequence ID" value="TKS70460.1"/>
    <property type="molecule type" value="Genomic_DNA"/>
</dbReference>
<organism evidence="27 28">
    <name type="scientific">Collichthys lucidus</name>
    <name type="common">Big head croaker</name>
    <name type="synonym">Sciaena lucida</name>
    <dbReference type="NCBI Taxonomy" id="240159"/>
    <lineage>
        <taxon>Eukaryota</taxon>
        <taxon>Metazoa</taxon>
        <taxon>Chordata</taxon>
        <taxon>Craniata</taxon>
        <taxon>Vertebrata</taxon>
        <taxon>Euteleostomi</taxon>
        <taxon>Actinopterygii</taxon>
        <taxon>Neopterygii</taxon>
        <taxon>Teleostei</taxon>
        <taxon>Neoteleostei</taxon>
        <taxon>Acanthomorphata</taxon>
        <taxon>Eupercaria</taxon>
        <taxon>Sciaenidae</taxon>
        <taxon>Collichthys</taxon>
    </lineage>
</organism>
<evidence type="ECO:0000256" key="21">
    <source>
        <dbReference type="ARBA" id="ARBA00042297"/>
    </source>
</evidence>
<dbReference type="GO" id="GO:0060292">
    <property type="term" value="P:long-term synaptic depression"/>
    <property type="evidence" value="ECO:0007669"/>
    <property type="project" value="TreeGrafter"/>
</dbReference>
<reference evidence="27 28" key="1">
    <citation type="submission" date="2019-01" db="EMBL/GenBank/DDBJ databases">
        <title>Genome Assembly of Collichthys lucidus.</title>
        <authorList>
            <person name="Cai M."/>
            <person name="Xiao S."/>
        </authorList>
    </citation>
    <scope>NUCLEOTIDE SEQUENCE [LARGE SCALE GENOMIC DNA]</scope>
    <source>
        <strain evidence="27">JT15FE1705JMU</strain>
        <tissue evidence="27">Muscle</tissue>
    </source>
</reference>
<comment type="function">
    <text evidence="23">Calcium, potassium:sodium antiporter that transports 1 Ca(2+) and 1 K(+) in exchange for 4 Na(+). Critical component of the visual transduction cascade, controlling the calcium concentration of outer segments during light and darkness. Light causes a rapid lowering of cytosolic free calcium in the outer segment of both retinal rod and cone photoreceptors and the light-induced lowering of calcium is caused by extrusion via this protein which plays a key role in the process of light adaptation.</text>
</comment>
<evidence type="ECO:0000313" key="28">
    <source>
        <dbReference type="Proteomes" id="UP000298787"/>
    </source>
</evidence>
<evidence type="ECO:0000256" key="1">
    <source>
        <dbReference type="ARBA" id="ARBA00004651"/>
    </source>
</evidence>
<keyword evidence="15 25" id="KW-0472">Membrane</keyword>
<evidence type="ECO:0000256" key="12">
    <source>
        <dbReference type="ARBA" id="ARBA00022847"/>
    </source>
</evidence>
<dbReference type="InterPro" id="IPR004837">
    <property type="entry name" value="NaCa_Exmemb"/>
</dbReference>
<keyword evidence="6" id="KW-0597">Phosphoprotein</keyword>
<dbReference type="Gene3D" id="1.20.1420.30">
    <property type="entry name" value="NCX, central ion-binding region"/>
    <property type="match status" value="2"/>
</dbReference>
<keyword evidence="13 25" id="KW-1133">Transmembrane helix</keyword>
<feature type="region of interest" description="Disordered" evidence="24">
    <location>
        <begin position="41"/>
        <end position="73"/>
    </location>
</feature>
<evidence type="ECO:0000256" key="10">
    <source>
        <dbReference type="ARBA" id="ARBA00022737"/>
    </source>
</evidence>
<feature type="compositionally biased region" description="Gly residues" evidence="24">
    <location>
        <begin position="58"/>
        <end position="72"/>
    </location>
</feature>
<feature type="transmembrane region" description="Helical" evidence="25">
    <location>
        <begin position="565"/>
        <end position="587"/>
    </location>
</feature>
<feature type="transmembrane region" description="Helical" evidence="25">
    <location>
        <begin position="232"/>
        <end position="255"/>
    </location>
</feature>
<comment type="catalytic activity">
    <reaction evidence="18">
        <text>Ca(2+)(out) + K(+)(out) + 4 Na(+)(in) = Ca(2+)(in) + K(+)(in) + 4 Na(+)(out)</text>
        <dbReference type="Rhea" id="RHEA:69967"/>
        <dbReference type="ChEBI" id="CHEBI:29101"/>
        <dbReference type="ChEBI" id="CHEBI:29103"/>
        <dbReference type="ChEBI" id="CHEBI:29108"/>
    </reaction>
</comment>
<evidence type="ECO:0000256" key="6">
    <source>
        <dbReference type="ARBA" id="ARBA00022553"/>
    </source>
</evidence>
<evidence type="ECO:0000256" key="14">
    <source>
        <dbReference type="ARBA" id="ARBA00023065"/>
    </source>
</evidence>
<dbReference type="GO" id="GO:0006874">
    <property type="term" value="P:intracellular calcium ion homeostasis"/>
    <property type="evidence" value="ECO:0007669"/>
    <property type="project" value="TreeGrafter"/>
</dbReference>